<dbReference type="Proteomes" id="UP000185192">
    <property type="component" value="Unassembled WGS sequence"/>
</dbReference>
<evidence type="ECO:0000313" key="3">
    <source>
        <dbReference type="Proteomes" id="UP000185192"/>
    </source>
</evidence>
<evidence type="ECO:0000256" key="1">
    <source>
        <dbReference type="SAM" id="Phobius"/>
    </source>
</evidence>
<sequence length="157" mass="17213">MTPALPAIASSEIVTVLQTAMAPAFLLVGLGAMLALFAGRLARIIDRSRVLQDLFGQTEGKEHDLIVNELHDLQKRIKLVNSAIYLSVISAIVVCVLIGLLFTMGLVGNLPLDQVVAGAFLVAVILLSMALVQFLREVRIGIRDFMIREEFLERDEK</sequence>
<evidence type="ECO:0008006" key="4">
    <source>
        <dbReference type="Google" id="ProtNLM"/>
    </source>
</evidence>
<feature type="transmembrane region" description="Helical" evidence="1">
    <location>
        <begin position="83"/>
        <end position="103"/>
    </location>
</feature>
<dbReference type="AlphaFoldDB" id="A0A1N6CML3"/>
<keyword evidence="1" id="KW-0472">Membrane</keyword>
<reference evidence="3" key="1">
    <citation type="submission" date="2016-11" db="EMBL/GenBank/DDBJ databases">
        <authorList>
            <person name="Varghese N."/>
            <person name="Submissions S."/>
        </authorList>
    </citation>
    <scope>NUCLEOTIDE SEQUENCE [LARGE SCALE GENOMIC DNA]</scope>
    <source>
        <strain evidence="3">DSM 22363</strain>
    </source>
</reference>
<dbReference type="EMBL" id="FSQW01000001">
    <property type="protein sequence ID" value="SIN59695.1"/>
    <property type="molecule type" value="Genomic_DNA"/>
</dbReference>
<dbReference type="RefSeq" id="WP_074203333.1">
    <property type="nucleotide sequence ID" value="NZ_FSQW01000001.1"/>
</dbReference>
<dbReference type="Pfam" id="PF11026">
    <property type="entry name" value="DUF2721"/>
    <property type="match status" value="1"/>
</dbReference>
<accession>A0A1N6CML3</accession>
<feature type="transmembrane region" description="Helical" evidence="1">
    <location>
        <begin position="115"/>
        <end position="135"/>
    </location>
</feature>
<gene>
    <name evidence="2" type="ORF">SAMN02745824_0227</name>
</gene>
<keyword evidence="1" id="KW-1133">Transmembrane helix</keyword>
<dbReference type="OrthoDB" id="5396182at2"/>
<dbReference type="STRING" id="1123272.SAMN02745824_0227"/>
<keyword evidence="3" id="KW-1185">Reference proteome</keyword>
<dbReference type="InterPro" id="IPR021279">
    <property type="entry name" value="DUF2721"/>
</dbReference>
<evidence type="ECO:0000313" key="2">
    <source>
        <dbReference type="EMBL" id="SIN59695.1"/>
    </source>
</evidence>
<feature type="transmembrane region" description="Helical" evidence="1">
    <location>
        <begin position="20"/>
        <end position="39"/>
    </location>
</feature>
<organism evidence="2 3">
    <name type="scientific">Parasphingorhabdus marina DSM 22363</name>
    <dbReference type="NCBI Taxonomy" id="1123272"/>
    <lineage>
        <taxon>Bacteria</taxon>
        <taxon>Pseudomonadati</taxon>
        <taxon>Pseudomonadota</taxon>
        <taxon>Alphaproteobacteria</taxon>
        <taxon>Sphingomonadales</taxon>
        <taxon>Sphingomonadaceae</taxon>
        <taxon>Parasphingorhabdus</taxon>
    </lineage>
</organism>
<protein>
    <recommendedName>
        <fullName evidence="4">DUF2721 domain-containing protein</fullName>
    </recommendedName>
</protein>
<proteinExistence type="predicted"/>
<name>A0A1N6CML3_9SPHN</name>
<keyword evidence="1" id="KW-0812">Transmembrane</keyword>